<evidence type="ECO:0000313" key="1">
    <source>
        <dbReference type="EMBL" id="CAB4143828.1"/>
    </source>
</evidence>
<protein>
    <recommendedName>
        <fullName evidence="2">Lipoprotein</fullName>
    </recommendedName>
</protein>
<dbReference type="PROSITE" id="PS51257">
    <property type="entry name" value="PROKAR_LIPOPROTEIN"/>
    <property type="match status" value="1"/>
</dbReference>
<evidence type="ECO:0008006" key="2">
    <source>
        <dbReference type="Google" id="ProtNLM"/>
    </source>
</evidence>
<accession>A0A6J5MAW9</accession>
<dbReference type="EMBL" id="LR796436">
    <property type="protein sequence ID" value="CAB4143828.1"/>
    <property type="molecule type" value="Genomic_DNA"/>
</dbReference>
<sequence>MRALLIALVLLLTACEQRYRYACQNPDNWESKQCQKPLCEVNQDCPEHVFNGQKSMELQVNKEQKIDCAK</sequence>
<name>A0A6J5MAW9_9CAUD</name>
<organism evidence="1">
    <name type="scientific">uncultured Caudovirales phage</name>
    <dbReference type="NCBI Taxonomy" id="2100421"/>
    <lineage>
        <taxon>Viruses</taxon>
        <taxon>Duplodnaviria</taxon>
        <taxon>Heunggongvirae</taxon>
        <taxon>Uroviricota</taxon>
        <taxon>Caudoviricetes</taxon>
        <taxon>Peduoviridae</taxon>
        <taxon>Maltschvirus</taxon>
        <taxon>Maltschvirus maltsch</taxon>
    </lineage>
</organism>
<gene>
    <name evidence="1" type="ORF">UFOVP456_3</name>
</gene>
<proteinExistence type="predicted"/>
<reference evidence="1" key="1">
    <citation type="submission" date="2020-04" db="EMBL/GenBank/DDBJ databases">
        <authorList>
            <person name="Chiriac C."/>
            <person name="Salcher M."/>
            <person name="Ghai R."/>
            <person name="Kavagutti S V."/>
        </authorList>
    </citation>
    <scope>NUCLEOTIDE SEQUENCE</scope>
</reference>